<dbReference type="Pfam" id="PF04452">
    <property type="entry name" value="Methyltrans_RNA"/>
    <property type="match status" value="1"/>
</dbReference>
<organism evidence="13 14">
    <name type="scientific">Algoriphagus alkaliphilus</name>
    <dbReference type="NCBI Taxonomy" id="279824"/>
    <lineage>
        <taxon>Bacteria</taxon>
        <taxon>Pseudomonadati</taxon>
        <taxon>Bacteroidota</taxon>
        <taxon>Cytophagia</taxon>
        <taxon>Cytophagales</taxon>
        <taxon>Cyclobacteriaceae</taxon>
        <taxon>Algoriphagus</taxon>
    </lineage>
</organism>
<dbReference type="PANTHER" id="PTHR30027:SF3">
    <property type="entry name" value="16S RRNA (URACIL(1498)-N(3))-METHYLTRANSFERASE"/>
    <property type="match status" value="1"/>
</dbReference>
<evidence type="ECO:0000256" key="7">
    <source>
        <dbReference type="ARBA" id="ARBA00022691"/>
    </source>
</evidence>
<dbReference type="Gene3D" id="2.40.240.20">
    <property type="entry name" value="Hypothetical PUA domain-like, domain 1"/>
    <property type="match status" value="1"/>
</dbReference>
<dbReference type="Gene3D" id="3.40.1280.10">
    <property type="match status" value="1"/>
</dbReference>
<dbReference type="SUPFAM" id="SSF88697">
    <property type="entry name" value="PUA domain-like"/>
    <property type="match status" value="1"/>
</dbReference>
<evidence type="ECO:0000256" key="4">
    <source>
        <dbReference type="ARBA" id="ARBA00022552"/>
    </source>
</evidence>
<keyword evidence="4 10" id="KW-0698">rRNA processing</keyword>
<comment type="similarity">
    <text evidence="2 10">Belongs to the RNA methyltransferase RsmE family.</text>
</comment>
<protein>
    <recommendedName>
        <fullName evidence="10">Ribosomal RNA small subunit methyltransferase E</fullName>
        <ecNumber evidence="10">2.1.1.193</ecNumber>
    </recommendedName>
</protein>
<evidence type="ECO:0000256" key="1">
    <source>
        <dbReference type="ARBA" id="ARBA00004496"/>
    </source>
</evidence>
<comment type="subcellular location">
    <subcellularLocation>
        <location evidence="1 10">Cytoplasm</location>
    </subcellularLocation>
</comment>
<comment type="catalytic activity">
    <reaction evidence="9 10">
        <text>uridine(1498) in 16S rRNA + S-adenosyl-L-methionine = N(3)-methyluridine(1498) in 16S rRNA + S-adenosyl-L-homocysteine + H(+)</text>
        <dbReference type="Rhea" id="RHEA:42920"/>
        <dbReference type="Rhea" id="RHEA-COMP:10283"/>
        <dbReference type="Rhea" id="RHEA-COMP:10284"/>
        <dbReference type="ChEBI" id="CHEBI:15378"/>
        <dbReference type="ChEBI" id="CHEBI:57856"/>
        <dbReference type="ChEBI" id="CHEBI:59789"/>
        <dbReference type="ChEBI" id="CHEBI:65315"/>
        <dbReference type="ChEBI" id="CHEBI:74502"/>
        <dbReference type="EC" id="2.1.1.193"/>
    </reaction>
</comment>
<evidence type="ECO:0000256" key="6">
    <source>
        <dbReference type="ARBA" id="ARBA00022679"/>
    </source>
</evidence>
<dbReference type="InterPro" id="IPR029026">
    <property type="entry name" value="tRNA_m1G_MTases_N"/>
</dbReference>
<dbReference type="InterPro" id="IPR046887">
    <property type="entry name" value="RsmE_PUA-like"/>
</dbReference>
<dbReference type="PIRSF" id="PIRSF015601">
    <property type="entry name" value="MTase_slr0722"/>
    <property type="match status" value="1"/>
</dbReference>
<dbReference type="EC" id="2.1.1.193" evidence="10"/>
<keyword evidence="14" id="KW-1185">Reference proteome</keyword>
<dbReference type="InterPro" id="IPR015947">
    <property type="entry name" value="PUA-like_sf"/>
</dbReference>
<keyword evidence="3 10" id="KW-0963">Cytoplasm</keyword>
<evidence type="ECO:0000256" key="3">
    <source>
        <dbReference type="ARBA" id="ARBA00022490"/>
    </source>
</evidence>
<dbReference type="AlphaFoldDB" id="A0A1G5Z9B0"/>
<comment type="function">
    <text evidence="8 10">Specifically methylates the N3 position of the uracil ring of uridine 1498 (m3U1498) in 16S rRNA. Acts on the fully assembled 30S ribosomal subunit.</text>
</comment>
<evidence type="ECO:0000256" key="8">
    <source>
        <dbReference type="ARBA" id="ARBA00025699"/>
    </source>
</evidence>
<dbReference type="CDD" id="cd18084">
    <property type="entry name" value="RsmE-like"/>
    <property type="match status" value="1"/>
</dbReference>
<evidence type="ECO:0000256" key="5">
    <source>
        <dbReference type="ARBA" id="ARBA00022603"/>
    </source>
</evidence>
<dbReference type="InterPro" id="IPR006700">
    <property type="entry name" value="RsmE"/>
</dbReference>
<keyword evidence="6 10" id="KW-0808">Transferase</keyword>
<dbReference type="GO" id="GO:0070475">
    <property type="term" value="P:rRNA base methylation"/>
    <property type="evidence" value="ECO:0007669"/>
    <property type="project" value="TreeGrafter"/>
</dbReference>
<evidence type="ECO:0000256" key="9">
    <source>
        <dbReference type="ARBA" id="ARBA00047944"/>
    </source>
</evidence>
<keyword evidence="5 10" id="KW-0489">Methyltransferase</keyword>
<dbReference type="InterPro" id="IPR046886">
    <property type="entry name" value="RsmE_MTase_dom"/>
</dbReference>
<evidence type="ECO:0000256" key="2">
    <source>
        <dbReference type="ARBA" id="ARBA00005528"/>
    </source>
</evidence>
<feature type="domain" description="Ribosomal RNA small subunit methyltransferase E PUA-like" evidence="12">
    <location>
        <begin position="28"/>
        <end position="74"/>
    </location>
</feature>
<dbReference type="EMBL" id="FMXE01000029">
    <property type="protein sequence ID" value="SDA91478.1"/>
    <property type="molecule type" value="Genomic_DNA"/>
</dbReference>
<dbReference type="PANTHER" id="PTHR30027">
    <property type="entry name" value="RIBOSOMAL RNA SMALL SUBUNIT METHYLTRANSFERASE E"/>
    <property type="match status" value="1"/>
</dbReference>
<dbReference type="Pfam" id="PF20260">
    <property type="entry name" value="PUA_4"/>
    <property type="match status" value="1"/>
</dbReference>
<gene>
    <name evidence="13" type="ORF">SAMN03080617_03419</name>
</gene>
<evidence type="ECO:0000313" key="13">
    <source>
        <dbReference type="EMBL" id="SDA91478.1"/>
    </source>
</evidence>
<dbReference type="NCBIfam" id="TIGR00046">
    <property type="entry name" value="RsmE family RNA methyltransferase"/>
    <property type="match status" value="1"/>
</dbReference>
<keyword evidence="7 10" id="KW-0949">S-adenosyl-L-methionine</keyword>
<evidence type="ECO:0000313" key="14">
    <source>
        <dbReference type="Proteomes" id="UP000198756"/>
    </source>
</evidence>
<sequence length="246" mass="28250">MCFFCVSPLSYSMQLFFQEKIESPLTHLDEEESRHLVKVLRKKQGDQIRLTNGKGMVFDCVILEANPKKTNLKVLNSSEIPEDKFHIHLAIAPTKSPDRMEWMVEKITEIGFHELTLLETMNSERGFLKTDRLNKKIISACKQSLKYRIPVLNQTKKLTALFKNKEFEGFQKFIAYVDQDHESHLFDVAVPEGKYLILIGPEGDFDPKEIKEAIESGFLPVSLGKSRLRTETAGLASVQMFQVLNR</sequence>
<evidence type="ECO:0000259" key="12">
    <source>
        <dbReference type="Pfam" id="PF20260"/>
    </source>
</evidence>
<name>A0A1G5Z9B0_9BACT</name>
<feature type="domain" description="Ribosomal RNA small subunit methyltransferase E methyltransferase" evidence="11">
    <location>
        <begin position="82"/>
        <end position="241"/>
    </location>
</feature>
<dbReference type="GO" id="GO:0005737">
    <property type="term" value="C:cytoplasm"/>
    <property type="evidence" value="ECO:0007669"/>
    <property type="project" value="UniProtKB-SubCell"/>
</dbReference>
<evidence type="ECO:0000259" key="11">
    <source>
        <dbReference type="Pfam" id="PF04452"/>
    </source>
</evidence>
<dbReference type="GO" id="GO:0070042">
    <property type="term" value="F:rRNA (uridine-N3-)-methyltransferase activity"/>
    <property type="evidence" value="ECO:0007669"/>
    <property type="project" value="TreeGrafter"/>
</dbReference>
<dbReference type="Proteomes" id="UP000198756">
    <property type="component" value="Unassembled WGS sequence"/>
</dbReference>
<dbReference type="SUPFAM" id="SSF75217">
    <property type="entry name" value="alpha/beta knot"/>
    <property type="match status" value="1"/>
</dbReference>
<dbReference type="STRING" id="279824.SAMN03080617_03419"/>
<dbReference type="NCBIfam" id="NF008702">
    <property type="entry name" value="PRK11713.6-1"/>
    <property type="match status" value="1"/>
</dbReference>
<proteinExistence type="inferred from homology"/>
<reference evidence="14" key="1">
    <citation type="submission" date="2016-10" db="EMBL/GenBank/DDBJ databases">
        <authorList>
            <person name="Varghese N."/>
            <person name="Submissions S."/>
        </authorList>
    </citation>
    <scope>NUCLEOTIDE SEQUENCE [LARGE SCALE GENOMIC DNA]</scope>
    <source>
        <strain evidence="14">DSM 22703</strain>
    </source>
</reference>
<accession>A0A1G5Z9B0</accession>
<evidence type="ECO:0000256" key="10">
    <source>
        <dbReference type="PIRNR" id="PIRNR015601"/>
    </source>
</evidence>
<dbReference type="InterPro" id="IPR029028">
    <property type="entry name" value="Alpha/beta_knot_MTases"/>
</dbReference>